<dbReference type="InterPro" id="IPR007049">
    <property type="entry name" value="Carb-sel_porin_OprB"/>
</dbReference>
<dbReference type="GO" id="GO:0008643">
    <property type="term" value="P:carbohydrate transport"/>
    <property type="evidence" value="ECO:0007669"/>
    <property type="project" value="InterPro"/>
</dbReference>
<name>A0A6N6VLY6_9HYPH</name>
<dbReference type="GO" id="GO:0016020">
    <property type="term" value="C:membrane"/>
    <property type="evidence" value="ECO:0007669"/>
    <property type="project" value="InterPro"/>
</dbReference>
<evidence type="ECO:0000313" key="3">
    <source>
        <dbReference type="EMBL" id="KAB7742358.1"/>
    </source>
</evidence>
<dbReference type="GO" id="GO:0015288">
    <property type="term" value="F:porin activity"/>
    <property type="evidence" value="ECO:0007669"/>
    <property type="project" value="InterPro"/>
</dbReference>
<dbReference type="Gene3D" id="2.40.160.180">
    <property type="entry name" value="Carbohydrate-selective porin OprB"/>
    <property type="match status" value="1"/>
</dbReference>
<dbReference type="EMBL" id="WESC01000002">
    <property type="protein sequence ID" value="KAB7742358.1"/>
    <property type="molecule type" value="Genomic_DNA"/>
</dbReference>
<reference evidence="3 4" key="1">
    <citation type="submission" date="2019-09" db="EMBL/GenBank/DDBJ databases">
        <title>Parvibaculum sedimenti sp. nov., isolated from sediment.</title>
        <authorList>
            <person name="Wang Y."/>
        </authorList>
    </citation>
    <scope>NUCLEOTIDE SEQUENCE [LARGE SCALE GENOMIC DNA]</scope>
    <source>
        <strain evidence="3 4">HXT-9</strain>
    </source>
</reference>
<dbReference type="PANTHER" id="PTHR37944:SF1">
    <property type="entry name" value="PORIN B"/>
    <property type="match status" value="1"/>
</dbReference>
<evidence type="ECO:0000313" key="4">
    <source>
        <dbReference type="Proteomes" id="UP000468901"/>
    </source>
</evidence>
<dbReference type="PANTHER" id="PTHR37944">
    <property type="entry name" value="PORIN B"/>
    <property type="match status" value="1"/>
</dbReference>
<comment type="similarity">
    <text evidence="1 2">Belongs to the OprB family.</text>
</comment>
<gene>
    <name evidence="3" type="ORF">F2P47_02215</name>
</gene>
<organism evidence="3 4">
    <name type="scientific">Parvibaculum sedimenti</name>
    <dbReference type="NCBI Taxonomy" id="2608632"/>
    <lineage>
        <taxon>Bacteria</taxon>
        <taxon>Pseudomonadati</taxon>
        <taxon>Pseudomonadota</taxon>
        <taxon>Alphaproteobacteria</taxon>
        <taxon>Hyphomicrobiales</taxon>
        <taxon>Parvibaculaceae</taxon>
        <taxon>Parvibaculum</taxon>
    </lineage>
</organism>
<evidence type="ECO:0000256" key="2">
    <source>
        <dbReference type="RuleBase" id="RU363072"/>
    </source>
</evidence>
<dbReference type="InterPro" id="IPR038673">
    <property type="entry name" value="OprB_sf"/>
</dbReference>
<comment type="caution">
    <text evidence="3">The sequence shown here is derived from an EMBL/GenBank/DDBJ whole genome shotgun (WGS) entry which is preliminary data.</text>
</comment>
<sequence length="428" mass="45465">MLGVSMAALPAMADEKNLWEQDTLTGDWGGTRSELADQGIEIGLAYIGEALGDVSGGMKRGWSYEGRAELSLDLDLDKLFGWQGGTAHASAYQIHHTNGLPTADYTGSIGAPSNIEARQATRLFTLWVQQNFLDDAVSIRAGQLAADDEFMTSDTAGNLINGTFGWAGIAAANQTNGGPAYPLATPGVRVAVAPTKSVTVLGAVFSGDPAGEDCFDDAQVCNRHGTTFSMSGGTLWMGEVQYASNQGEGGGLPGVYKLGAWYQTGKFADQRYGFERSNDHGVYAIADQTIWRKGESDALSLFARVGGAPSDRNLVSFYADGGLAYKGLIPGRDEDVLAFGAAYAKISGDARDADRDLQLLASDPAYPLRDQETVFELSYTAAVTPWWSVQPDVQYIVHPGGNVENPEDAMGAKIDNALVVGVRTSLTF</sequence>
<evidence type="ECO:0000256" key="1">
    <source>
        <dbReference type="ARBA" id="ARBA00008769"/>
    </source>
</evidence>
<dbReference type="InterPro" id="IPR052932">
    <property type="entry name" value="OprB_Porin"/>
</dbReference>
<dbReference type="Proteomes" id="UP000468901">
    <property type="component" value="Unassembled WGS sequence"/>
</dbReference>
<accession>A0A6N6VLY6</accession>
<keyword evidence="4" id="KW-1185">Reference proteome</keyword>
<dbReference type="Pfam" id="PF04966">
    <property type="entry name" value="OprB"/>
    <property type="match status" value="1"/>
</dbReference>
<protein>
    <submittedName>
        <fullName evidence="3">Carbohydrate porin</fullName>
    </submittedName>
</protein>
<proteinExistence type="inferred from homology"/>
<dbReference type="AlphaFoldDB" id="A0A6N6VLY6"/>